<sequence length="391" mass="42450">MSSSTGPTYRDAPLATKILAPLLRARQFPALPASPRSGKWYRIAPPGAVSANGDVYHGSVRIGSENKLIIMFHGGGVSWNEYMAAHPASMYRKPTKPNFYASESDLIADLVTTHGVGSRRNDNPFRDWSMISISYSSGDFHTGTADFPYTDASGEQQILHHHGYSNYRAVMSTAIEAIGAQPEQIVVTGFSAGGFGAALLTDDVMTQFPNCSDVTCCVDGGFMLYDGWRDAASTVWGAPSDIVERLHSENITLDALTALHRDHPHSARVLFISSTRDHALAEYWPFVAEGVMRADRASGDAFQRDLAVMCRQLQAAIPDTGIFIYDTPVPANLKDARAADLTQHCIISSRQADKVRVEGKTPLGWLWDAVNGHPATIGLSLLDDAPAKSRP</sequence>
<protein>
    <submittedName>
        <fullName evidence="1">Pectin acetylesterase</fullName>
    </submittedName>
</protein>
<organism evidence="1 2">
    <name type="scientific">Microbacterium hominis</name>
    <dbReference type="NCBI Taxonomy" id="162426"/>
    <lineage>
        <taxon>Bacteria</taxon>
        <taxon>Bacillati</taxon>
        <taxon>Actinomycetota</taxon>
        <taxon>Actinomycetes</taxon>
        <taxon>Micrococcales</taxon>
        <taxon>Microbacteriaceae</taxon>
        <taxon>Microbacterium</taxon>
    </lineage>
</organism>
<dbReference type="EMBL" id="CP054038">
    <property type="protein sequence ID" value="QKJ18911.1"/>
    <property type="molecule type" value="Genomic_DNA"/>
</dbReference>
<evidence type="ECO:0000313" key="2">
    <source>
        <dbReference type="Proteomes" id="UP000502498"/>
    </source>
</evidence>
<dbReference type="Proteomes" id="UP000502498">
    <property type="component" value="Chromosome"/>
</dbReference>
<evidence type="ECO:0000313" key="1">
    <source>
        <dbReference type="EMBL" id="QKJ18911.1"/>
    </source>
</evidence>
<dbReference type="RefSeq" id="WP_172989352.1">
    <property type="nucleotide sequence ID" value="NZ_CP054038.1"/>
</dbReference>
<gene>
    <name evidence="1" type="ORF">HQM25_05640</name>
</gene>
<dbReference type="AlphaFoldDB" id="A0A7D4Q1J6"/>
<dbReference type="PANTHER" id="PTHR21562:SF83">
    <property type="entry name" value="PECTIN ACETYLESTERASE 4"/>
    <property type="match status" value="1"/>
</dbReference>
<reference evidence="1 2" key="1">
    <citation type="submission" date="2020-05" db="EMBL/GenBank/DDBJ databases">
        <title>Strain PA2F3 complete genome.</title>
        <authorList>
            <person name="Kim Y.-S."/>
            <person name="Kim S.-J."/>
            <person name="Jung H.-k."/>
            <person name="Kim S.-E."/>
            <person name="Kim K.-H."/>
        </authorList>
    </citation>
    <scope>NUCLEOTIDE SEQUENCE [LARGE SCALE GENOMIC DNA]</scope>
    <source>
        <strain evidence="1 2">PA2F3</strain>
    </source>
</reference>
<dbReference type="GO" id="GO:0016787">
    <property type="term" value="F:hydrolase activity"/>
    <property type="evidence" value="ECO:0007669"/>
    <property type="project" value="InterPro"/>
</dbReference>
<dbReference type="PANTHER" id="PTHR21562">
    <property type="entry name" value="NOTUM-RELATED"/>
    <property type="match status" value="1"/>
</dbReference>
<dbReference type="Gene3D" id="3.40.50.1820">
    <property type="entry name" value="alpha/beta hydrolase"/>
    <property type="match status" value="1"/>
</dbReference>
<dbReference type="Pfam" id="PF03283">
    <property type="entry name" value="PAE"/>
    <property type="match status" value="1"/>
</dbReference>
<dbReference type="SUPFAM" id="SSF53474">
    <property type="entry name" value="alpha/beta-Hydrolases"/>
    <property type="match status" value="1"/>
</dbReference>
<dbReference type="InterPro" id="IPR029058">
    <property type="entry name" value="AB_hydrolase_fold"/>
</dbReference>
<dbReference type="InterPro" id="IPR004963">
    <property type="entry name" value="PAE/NOTUM"/>
</dbReference>
<proteinExistence type="predicted"/>
<accession>A0A7D4Q1J6</accession>
<name>A0A7D4Q1J6_9MICO</name>